<evidence type="ECO:0000313" key="3">
    <source>
        <dbReference type="Proteomes" id="UP000565579"/>
    </source>
</evidence>
<sequence>MTTTRTLLLCGAAGAPLFVIVLLAEGALRPHYNPVYHSGSQLSLGDRGWIQIANFVVSGLLMLPYAEGVRRALASRWTAVLIALVGVGLVGAGVFVMDPMQGYPPGAPPGIPAATSGHHSAHDLASLLVFLALPLACVTAAFRLKGWWRAYSLVTAVATVALFLAYGQAFTQDAPNAGLIQRVLIVTGWTWLTLLALRLSRTVPTSRPARR</sequence>
<feature type="transmembrane region" description="Helical" evidence="1">
    <location>
        <begin position="78"/>
        <end position="97"/>
    </location>
</feature>
<protein>
    <submittedName>
        <fullName evidence="2">Putative membrane protein</fullName>
    </submittedName>
</protein>
<evidence type="ECO:0000256" key="1">
    <source>
        <dbReference type="SAM" id="Phobius"/>
    </source>
</evidence>
<keyword evidence="1" id="KW-0812">Transmembrane</keyword>
<name>A0A7X0NZE2_9ACTN</name>
<accession>A0A7X0NZE2</accession>
<evidence type="ECO:0000313" key="2">
    <source>
        <dbReference type="EMBL" id="MBB6552431.1"/>
    </source>
</evidence>
<gene>
    <name evidence="2" type="ORF">HD593_007226</name>
</gene>
<dbReference type="InterPro" id="IPR009339">
    <property type="entry name" value="DUF998"/>
</dbReference>
<dbReference type="Pfam" id="PF06197">
    <property type="entry name" value="DUF998"/>
    <property type="match status" value="1"/>
</dbReference>
<dbReference type="RefSeq" id="WP_185106351.1">
    <property type="nucleotide sequence ID" value="NZ_JACHMI010000001.1"/>
</dbReference>
<organism evidence="2 3">
    <name type="scientific">Nonomuraea rubra</name>
    <dbReference type="NCBI Taxonomy" id="46180"/>
    <lineage>
        <taxon>Bacteria</taxon>
        <taxon>Bacillati</taxon>
        <taxon>Actinomycetota</taxon>
        <taxon>Actinomycetes</taxon>
        <taxon>Streptosporangiales</taxon>
        <taxon>Streptosporangiaceae</taxon>
        <taxon>Nonomuraea</taxon>
    </lineage>
</organism>
<feature type="transmembrane region" description="Helical" evidence="1">
    <location>
        <begin position="179"/>
        <end position="197"/>
    </location>
</feature>
<keyword evidence="3" id="KW-1185">Reference proteome</keyword>
<feature type="transmembrane region" description="Helical" evidence="1">
    <location>
        <begin position="48"/>
        <end position="66"/>
    </location>
</feature>
<feature type="transmembrane region" description="Helical" evidence="1">
    <location>
        <begin position="150"/>
        <end position="167"/>
    </location>
</feature>
<dbReference type="AlphaFoldDB" id="A0A7X0NZE2"/>
<dbReference type="EMBL" id="JACHMI010000001">
    <property type="protein sequence ID" value="MBB6552431.1"/>
    <property type="molecule type" value="Genomic_DNA"/>
</dbReference>
<proteinExistence type="predicted"/>
<comment type="caution">
    <text evidence="2">The sequence shown here is derived from an EMBL/GenBank/DDBJ whole genome shotgun (WGS) entry which is preliminary data.</text>
</comment>
<keyword evidence="1" id="KW-1133">Transmembrane helix</keyword>
<feature type="transmembrane region" description="Helical" evidence="1">
    <location>
        <begin position="124"/>
        <end position="143"/>
    </location>
</feature>
<reference evidence="2 3" key="1">
    <citation type="submission" date="2020-08" db="EMBL/GenBank/DDBJ databases">
        <title>Sequencing the genomes of 1000 actinobacteria strains.</title>
        <authorList>
            <person name="Klenk H.-P."/>
        </authorList>
    </citation>
    <scope>NUCLEOTIDE SEQUENCE [LARGE SCALE GENOMIC DNA]</scope>
    <source>
        <strain evidence="2 3">DSM 43768</strain>
    </source>
</reference>
<keyword evidence="1" id="KW-0472">Membrane</keyword>
<dbReference type="Proteomes" id="UP000565579">
    <property type="component" value="Unassembled WGS sequence"/>
</dbReference>